<feature type="transmembrane region" description="Helical" evidence="4">
    <location>
        <begin position="135"/>
        <end position="154"/>
    </location>
</feature>
<keyword evidence="4" id="KW-1133">Transmembrane helix</keyword>
<dbReference type="RefSeq" id="WP_184334615.1">
    <property type="nucleotide sequence ID" value="NZ_JACHHZ010000005.1"/>
</dbReference>
<keyword evidence="1 2" id="KW-0238">DNA-binding</keyword>
<dbReference type="CDD" id="cd00383">
    <property type="entry name" value="trans_reg_C"/>
    <property type="match status" value="1"/>
</dbReference>
<sequence length="502" mass="55057">MAATDPDENLTSFRVGDWLVDPIAKQISREGEIVRIDPRNLRVLTLLASRAGQVVPQREIESIAWSGLVVTPDSIYQSIAQLRRALGEQKSKRYIDTVSRKGYRLVAAVSFDGVTGDEARGAVAAAHTKGSRQRYYAIAAALTAAVALAAAWLLGPASTIEPEQVADSATSSGSSTSAASAPPSTGANTELPQAYQGASHYRRAIKRLLTVLDSLSESVGENDLALIPTLMQLGNYYPLVSDPKRCEEVARRGLAILVQHGREVSSEGVELNSTLAEALTDTGRYAEAEHHLRRALEHSRQVHGDAHYSTVNVIDQWALLRIAEGRPDEAVVQARRAIAAYQQVPERVDTRNAYLISTLTWALIEQGRYDEAIEEARRGYDAITPDDPPAPYLVAYAHHFLAEALLKTGELEESEQLLRREIAIFETIPHCEMDTARAESALAESLMRQGRLDEAQARLERATDILKSGDGWRERKSRRETQARIEQLLGIRSQLANPAATG</sequence>
<dbReference type="InterPro" id="IPR011717">
    <property type="entry name" value="TPR-4"/>
</dbReference>
<keyword evidence="7" id="KW-1185">Reference proteome</keyword>
<accession>A0A841HPV5</accession>
<feature type="DNA-binding region" description="OmpR/PhoB-type" evidence="2">
    <location>
        <begin position="10"/>
        <end position="107"/>
    </location>
</feature>
<dbReference type="GO" id="GO:0006355">
    <property type="term" value="P:regulation of DNA-templated transcription"/>
    <property type="evidence" value="ECO:0007669"/>
    <property type="project" value="InterPro"/>
</dbReference>
<dbReference type="PANTHER" id="PTHR47691:SF3">
    <property type="entry name" value="HTH-TYPE TRANSCRIPTIONAL REGULATOR RV0890C-RELATED"/>
    <property type="match status" value="1"/>
</dbReference>
<dbReference type="SUPFAM" id="SSF46894">
    <property type="entry name" value="C-terminal effector domain of the bipartite response regulators"/>
    <property type="match status" value="1"/>
</dbReference>
<dbReference type="SMART" id="SM00862">
    <property type="entry name" value="Trans_reg_C"/>
    <property type="match status" value="1"/>
</dbReference>
<evidence type="ECO:0000256" key="4">
    <source>
        <dbReference type="SAM" id="Phobius"/>
    </source>
</evidence>
<dbReference type="Pfam" id="PF00486">
    <property type="entry name" value="Trans_reg_C"/>
    <property type="match status" value="1"/>
</dbReference>
<dbReference type="Gene3D" id="1.10.10.10">
    <property type="entry name" value="Winged helix-like DNA-binding domain superfamily/Winged helix DNA-binding domain"/>
    <property type="match status" value="1"/>
</dbReference>
<dbReference type="GO" id="GO:0042802">
    <property type="term" value="F:identical protein binding"/>
    <property type="evidence" value="ECO:0007669"/>
    <property type="project" value="InterPro"/>
</dbReference>
<dbReference type="SMART" id="SM00028">
    <property type="entry name" value="TPR"/>
    <property type="match status" value="3"/>
</dbReference>
<dbReference type="InterPro" id="IPR001867">
    <property type="entry name" value="OmpR/PhoB-type_DNA-bd"/>
</dbReference>
<feature type="region of interest" description="Disordered" evidence="3">
    <location>
        <begin position="164"/>
        <end position="191"/>
    </location>
</feature>
<organism evidence="6 7">
    <name type="scientific">Povalibacter uvarum</name>
    <dbReference type="NCBI Taxonomy" id="732238"/>
    <lineage>
        <taxon>Bacteria</taxon>
        <taxon>Pseudomonadati</taxon>
        <taxon>Pseudomonadota</taxon>
        <taxon>Gammaproteobacteria</taxon>
        <taxon>Steroidobacterales</taxon>
        <taxon>Steroidobacteraceae</taxon>
        <taxon>Povalibacter</taxon>
    </lineage>
</organism>
<dbReference type="InterPro" id="IPR036388">
    <property type="entry name" value="WH-like_DNA-bd_sf"/>
</dbReference>
<comment type="caution">
    <text evidence="6">The sequence shown here is derived from an EMBL/GenBank/DDBJ whole genome shotgun (WGS) entry which is preliminary data.</text>
</comment>
<dbReference type="SUPFAM" id="SSF48452">
    <property type="entry name" value="TPR-like"/>
    <property type="match status" value="2"/>
</dbReference>
<dbReference type="InterPro" id="IPR011990">
    <property type="entry name" value="TPR-like_helical_dom_sf"/>
</dbReference>
<name>A0A841HPV5_9GAMM</name>
<dbReference type="GO" id="GO:0000160">
    <property type="term" value="P:phosphorelay signal transduction system"/>
    <property type="evidence" value="ECO:0007669"/>
    <property type="project" value="InterPro"/>
</dbReference>
<dbReference type="InterPro" id="IPR019734">
    <property type="entry name" value="TPR_rpt"/>
</dbReference>
<dbReference type="GO" id="GO:0003677">
    <property type="term" value="F:DNA binding"/>
    <property type="evidence" value="ECO:0007669"/>
    <property type="project" value="UniProtKB-UniRule"/>
</dbReference>
<dbReference type="Pfam" id="PF13424">
    <property type="entry name" value="TPR_12"/>
    <property type="match status" value="2"/>
</dbReference>
<keyword evidence="4" id="KW-0812">Transmembrane</keyword>
<dbReference type="AlphaFoldDB" id="A0A841HPV5"/>
<evidence type="ECO:0000256" key="3">
    <source>
        <dbReference type="SAM" id="MobiDB-lite"/>
    </source>
</evidence>
<dbReference type="PANTHER" id="PTHR47691">
    <property type="entry name" value="REGULATOR-RELATED"/>
    <property type="match status" value="1"/>
</dbReference>
<feature type="compositionally biased region" description="Low complexity" evidence="3">
    <location>
        <begin position="168"/>
        <end position="187"/>
    </location>
</feature>
<dbReference type="PROSITE" id="PS51755">
    <property type="entry name" value="OMPR_PHOB"/>
    <property type="match status" value="1"/>
</dbReference>
<evidence type="ECO:0000313" key="7">
    <source>
        <dbReference type="Proteomes" id="UP000588068"/>
    </source>
</evidence>
<evidence type="ECO:0000259" key="5">
    <source>
        <dbReference type="PROSITE" id="PS51755"/>
    </source>
</evidence>
<dbReference type="Pfam" id="PF07721">
    <property type="entry name" value="TPR_4"/>
    <property type="match status" value="1"/>
</dbReference>
<proteinExistence type="predicted"/>
<protein>
    <submittedName>
        <fullName evidence="6">DNA-binding winged helix-turn-helix (WHTH) protein</fullName>
    </submittedName>
</protein>
<evidence type="ECO:0000313" key="6">
    <source>
        <dbReference type="EMBL" id="MBB6095217.1"/>
    </source>
</evidence>
<feature type="domain" description="OmpR/PhoB-type" evidence="5">
    <location>
        <begin position="10"/>
        <end position="107"/>
    </location>
</feature>
<dbReference type="Gene3D" id="1.25.40.10">
    <property type="entry name" value="Tetratricopeptide repeat domain"/>
    <property type="match status" value="2"/>
</dbReference>
<gene>
    <name evidence="6" type="ORF">HNQ60_004107</name>
</gene>
<dbReference type="EMBL" id="JACHHZ010000005">
    <property type="protein sequence ID" value="MBB6095217.1"/>
    <property type="molecule type" value="Genomic_DNA"/>
</dbReference>
<dbReference type="InterPro" id="IPR016032">
    <property type="entry name" value="Sig_transdc_resp-reg_C-effctor"/>
</dbReference>
<reference evidence="6 7" key="1">
    <citation type="submission" date="2020-08" db="EMBL/GenBank/DDBJ databases">
        <title>Genomic Encyclopedia of Type Strains, Phase IV (KMG-IV): sequencing the most valuable type-strain genomes for metagenomic binning, comparative biology and taxonomic classification.</title>
        <authorList>
            <person name="Goeker M."/>
        </authorList>
    </citation>
    <scope>NUCLEOTIDE SEQUENCE [LARGE SCALE GENOMIC DNA]</scope>
    <source>
        <strain evidence="6 7">DSM 26723</strain>
    </source>
</reference>
<evidence type="ECO:0000256" key="2">
    <source>
        <dbReference type="PROSITE-ProRule" id="PRU01091"/>
    </source>
</evidence>
<evidence type="ECO:0000256" key="1">
    <source>
        <dbReference type="ARBA" id="ARBA00023125"/>
    </source>
</evidence>
<keyword evidence="4" id="KW-0472">Membrane</keyword>
<dbReference type="Proteomes" id="UP000588068">
    <property type="component" value="Unassembled WGS sequence"/>
</dbReference>